<dbReference type="EMBL" id="JAMBPX010000002">
    <property type="protein sequence ID" value="MDG0858515.1"/>
    <property type="molecule type" value="Genomic_DNA"/>
</dbReference>
<accession>A0A9X4L7M8</accession>
<dbReference type="AlphaFoldDB" id="A0A9X4L7M8"/>
<reference evidence="1" key="1">
    <citation type="submission" date="2022-05" db="EMBL/GenBank/DDBJ databases">
        <title>Comparative genomics of Staphylococcus equorum isolates.</title>
        <authorList>
            <person name="Luelf R.H."/>
        </authorList>
    </citation>
    <scope>NUCLEOTIDE SEQUENCE</scope>
    <source>
        <strain evidence="1">TMW 2.2343</strain>
    </source>
</reference>
<protein>
    <submittedName>
        <fullName evidence="1">Uncharacterized protein</fullName>
    </submittedName>
</protein>
<organism evidence="1 2">
    <name type="scientific">Staphylococcus equorum</name>
    <dbReference type="NCBI Taxonomy" id="246432"/>
    <lineage>
        <taxon>Bacteria</taxon>
        <taxon>Bacillati</taxon>
        <taxon>Bacillota</taxon>
        <taxon>Bacilli</taxon>
        <taxon>Bacillales</taxon>
        <taxon>Staphylococcaceae</taxon>
        <taxon>Staphylococcus</taxon>
    </lineage>
</organism>
<dbReference type="RefSeq" id="WP_277580647.1">
    <property type="nucleotide sequence ID" value="NZ_JAMBPV010000002.1"/>
</dbReference>
<sequence>MKKIIIGIILALLVIALIVAGTFLYQSLNSNYKGTKQVSQSNEHNKEKVTAIYLK</sequence>
<comment type="caution">
    <text evidence="1">The sequence shown here is derived from an EMBL/GenBank/DDBJ whole genome shotgun (WGS) entry which is preliminary data.</text>
</comment>
<gene>
    <name evidence="1" type="ORF">M4L21_04165</name>
</gene>
<dbReference type="Proteomes" id="UP001152302">
    <property type="component" value="Unassembled WGS sequence"/>
</dbReference>
<evidence type="ECO:0000313" key="2">
    <source>
        <dbReference type="Proteomes" id="UP001152302"/>
    </source>
</evidence>
<name>A0A9X4L7M8_9STAP</name>
<evidence type="ECO:0000313" key="1">
    <source>
        <dbReference type="EMBL" id="MDG0858515.1"/>
    </source>
</evidence>
<proteinExistence type="predicted"/>